<organism evidence="3 4">
    <name type="scientific">Effusibacillus dendaii</name>
    <dbReference type="NCBI Taxonomy" id="2743772"/>
    <lineage>
        <taxon>Bacteria</taxon>
        <taxon>Bacillati</taxon>
        <taxon>Bacillota</taxon>
        <taxon>Bacilli</taxon>
        <taxon>Bacillales</taxon>
        <taxon>Alicyclobacillaceae</taxon>
        <taxon>Effusibacillus</taxon>
    </lineage>
</organism>
<dbReference type="InterPro" id="IPR003767">
    <property type="entry name" value="Malate/L-lactate_DH-like"/>
</dbReference>
<dbReference type="Gene3D" id="3.30.1370.60">
    <property type="entry name" value="Hypothetical oxidoreductase yiak, domain 2"/>
    <property type="match status" value="1"/>
</dbReference>
<name>A0A7I8DAQ2_9BACL</name>
<dbReference type="GO" id="GO:0016491">
    <property type="term" value="F:oxidoreductase activity"/>
    <property type="evidence" value="ECO:0007669"/>
    <property type="project" value="UniProtKB-KW"/>
</dbReference>
<dbReference type="PANTHER" id="PTHR11091">
    <property type="entry name" value="OXIDOREDUCTASE-RELATED"/>
    <property type="match status" value="1"/>
</dbReference>
<evidence type="ECO:0000256" key="2">
    <source>
        <dbReference type="ARBA" id="ARBA00023002"/>
    </source>
</evidence>
<dbReference type="SUPFAM" id="SSF89733">
    <property type="entry name" value="L-sulfolactate dehydrogenase-like"/>
    <property type="match status" value="1"/>
</dbReference>
<keyword evidence="4" id="KW-1185">Reference proteome</keyword>
<dbReference type="InterPro" id="IPR043144">
    <property type="entry name" value="Mal/L-sulf/L-lact_DH-like_ah"/>
</dbReference>
<dbReference type="Gene3D" id="1.10.1530.10">
    <property type="match status" value="1"/>
</dbReference>
<dbReference type="Pfam" id="PF02615">
    <property type="entry name" value="Ldh_2"/>
    <property type="match status" value="1"/>
</dbReference>
<dbReference type="KEGG" id="eff:skT53_05850"/>
<keyword evidence="2" id="KW-0560">Oxidoreductase</keyword>
<reference evidence="3 4" key="1">
    <citation type="submission" date="2020-08" db="EMBL/GenBank/DDBJ databases">
        <title>Complete Genome Sequence of Effusibacillus dendaii Strain skT53, Isolated from Farmland soil.</title>
        <authorList>
            <person name="Konishi T."/>
            <person name="Kawasaki H."/>
        </authorList>
    </citation>
    <scope>NUCLEOTIDE SEQUENCE [LARGE SCALE GENOMIC DNA]</scope>
    <source>
        <strain evidence="4">skT53</strain>
    </source>
</reference>
<dbReference type="PANTHER" id="PTHR11091:SF0">
    <property type="entry name" value="MALATE DEHYDROGENASE"/>
    <property type="match status" value="1"/>
</dbReference>
<protein>
    <submittedName>
        <fullName evidence="3">Lactate dehydrogenase</fullName>
    </submittedName>
</protein>
<evidence type="ECO:0000313" key="4">
    <source>
        <dbReference type="Proteomes" id="UP000593802"/>
    </source>
</evidence>
<sequence>MRYHWNELQQLATDCFVAVGVPPEDAAWCSEVLVRADLTGVQTHGLSRLAAYIRAIQRGIINPRPHFTWKKGAAAVSTLDGDSGLGPVLGRAAMLEAIKLADQAGIGMVTVRRGNHAGIMSAYVDLAVQAGMIGWAFSNAQPAISPWGGSKAFFGTNPIAFGSPCQAHTPVIIDLATSKVARGNIILAAKTGDPIPDDWAVDEFGRPTTDAAAALRGAVLPMAGAKGYALALMVEILTGVLAGAQMAPHVGSVYEKESRVPGTGLCFIAINPTPFLGSDDFLSRMDQLVDGIHQVPPADGCSSVRVPGERRIHAERTARQTGVFLEESTLLELNQLALEFGISWRG</sequence>
<dbReference type="InterPro" id="IPR036111">
    <property type="entry name" value="Mal/L-sulfo/L-lacto_DH-like_sf"/>
</dbReference>
<dbReference type="Proteomes" id="UP000593802">
    <property type="component" value="Chromosome"/>
</dbReference>
<evidence type="ECO:0000313" key="3">
    <source>
        <dbReference type="EMBL" id="BCJ85600.1"/>
    </source>
</evidence>
<dbReference type="InterPro" id="IPR043143">
    <property type="entry name" value="Mal/L-sulf/L-lact_DH-like_NADP"/>
</dbReference>
<proteinExistence type="inferred from homology"/>
<accession>A0A7I8DAQ2</accession>
<dbReference type="EMBL" id="AP023366">
    <property type="protein sequence ID" value="BCJ85600.1"/>
    <property type="molecule type" value="Genomic_DNA"/>
</dbReference>
<evidence type="ECO:0000256" key="1">
    <source>
        <dbReference type="ARBA" id="ARBA00006056"/>
    </source>
</evidence>
<gene>
    <name evidence="3" type="ORF">skT53_05850</name>
</gene>
<dbReference type="AlphaFoldDB" id="A0A7I8DAQ2"/>
<dbReference type="RefSeq" id="WP_200759701.1">
    <property type="nucleotide sequence ID" value="NZ_AP023366.1"/>
</dbReference>
<comment type="similarity">
    <text evidence="1">Belongs to the LDH2/MDH2 oxidoreductase family.</text>
</comment>